<protein>
    <submittedName>
        <fullName evidence="5">Peptidoglycan-binding protein</fullName>
    </submittedName>
</protein>
<dbReference type="PANTHER" id="PTHR39160">
    <property type="entry name" value="CELL WALL-BINDING PROTEIN YOCH"/>
    <property type="match status" value="1"/>
</dbReference>
<dbReference type="Pfam" id="PF06725">
    <property type="entry name" value="3D"/>
    <property type="match status" value="1"/>
</dbReference>
<dbReference type="InterPro" id="IPR002477">
    <property type="entry name" value="Peptidoglycan-bd-like"/>
</dbReference>
<feature type="domain" description="3D" evidence="4">
    <location>
        <begin position="398"/>
        <end position="458"/>
    </location>
</feature>
<sequence>MKVKESTLNKLKPQMKWIGAPALAAAVFLGLPNDDAAGAELGSKLLYEGKDHVHVEELQSMLNENNLLKDKHITGTYDAKTTQAVTTYQEKNGLIVDGLAGVQTISSLSILEQGDEGATVSSLQEDLNTLGFYEYKIDGIFGPITHQAVVDFQKSQGITVDGLAGPETFSALHEAVNGSDAETVGTASVEETTVEVAEEPVEESPAEEPAEEEVPAEEEAPAEEPAEEEAPAEEPAEEEAPAEEPAEEAPAEEEAPVEEPAEEVPAEEEAPVEEPAEEVPAEEEAPAEEPAEEVPAEEEAPVEEPAEEVPAEEEAPAEEPAEEVPAEEEAPAEEPAEETPTATEEPAAETPVEEDTADVSEAEGQTMTMEATAYTANCAGCTGVTATGIDLNANPNQSVVAVDPNVIPLGSTVYVEGYGEAVAGDTGGNIQGNRIDLYMQDRGDAVNFGRQNVQVTVID</sequence>
<evidence type="ECO:0000259" key="3">
    <source>
        <dbReference type="Pfam" id="PF01471"/>
    </source>
</evidence>
<dbReference type="InterPro" id="IPR036366">
    <property type="entry name" value="PGBDSf"/>
</dbReference>
<gene>
    <name evidence="5" type="ORF">ACFPU1_10365</name>
</gene>
<evidence type="ECO:0000313" key="6">
    <source>
        <dbReference type="Proteomes" id="UP001596142"/>
    </source>
</evidence>
<name>A0ABW0YS44_9BACI</name>
<dbReference type="InterPro" id="IPR036365">
    <property type="entry name" value="PGBD-like_sf"/>
</dbReference>
<dbReference type="InterPro" id="IPR051933">
    <property type="entry name" value="Resuscitation_pf_RpfB"/>
</dbReference>
<feature type="compositionally biased region" description="Acidic residues" evidence="2">
    <location>
        <begin position="192"/>
        <end position="337"/>
    </location>
</feature>
<dbReference type="CDD" id="cd22786">
    <property type="entry name" value="DPBB_YuiC-like"/>
    <property type="match status" value="1"/>
</dbReference>
<keyword evidence="1" id="KW-0732">Signal</keyword>
<dbReference type="SUPFAM" id="SSF47090">
    <property type="entry name" value="PGBD-like"/>
    <property type="match status" value="2"/>
</dbReference>
<dbReference type="RefSeq" id="WP_385940740.1">
    <property type="nucleotide sequence ID" value="NZ_JBHSOZ010000004.1"/>
</dbReference>
<comment type="caution">
    <text evidence="5">The sequence shown here is derived from an EMBL/GenBank/DDBJ whole genome shotgun (WGS) entry which is preliminary data.</text>
</comment>
<dbReference type="PANTHER" id="PTHR39160:SF6">
    <property type="entry name" value="CELL WALL-BINDING PROTEIN YOCH"/>
    <property type="match status" value="1"/>
</dbReference>
<reference evidence="6" key="1">
    <citation type="journal article" date="2019" name="Int. J. Syst. Evol. Microbiol.">
        <title>The Global Catalogue of Microorganisms (GCM) 10K type strain sequencing project: providing services to taxonomists for standard genome sequencing and annotation.</title>
        <authorList>
            <consortium name="The Broad Institute Genomics Platform"/>
            <consortium name="The Broad Institute Genome Sequencing Center for Infectious Disease"/>
            <person name="Wu L."/>
            <person name="Ma J."/>
        </authorList>
    </citation>
    <scope>NUCLEOTIDE SEQUENCE [LARGE SCALE GENOMIC DNA]</scope>
    <source>
        <strain evidence="6">CECT 7184</strain>
    </source>
</reference>
<accession>A0ABW0YS44</accession>
<dbReference type="Pfam" id="PF01471">
    <property type="entry name" value="PG_binding_1"/>
    <property type="match status" value="2"/>
</dbReference>
<organism evidence="5 6">
    <name type="scientific">Thalassorhabdus alkalitolerans</name>
    <dbReference type="NCBI Taxonomy" id="2282697"/>
    <lineage>
        <taxon>Bacteria</taxon>
        <taxon>Bacillati</taxon>
        <taxon>Bacillota</taxon>
        <taxon>Bacilli</taxon>
        <taxon>Bacillales</taxon>
        <taxon>Bacillaceae</taxon>
        <taxon>Thalassorhabdus</taxon>
    </lineage>
</organism>
<evidence type="ECO:0000256" key="1">
    <source>
        <dbReference type="ARBA" id="ARBA00022729"/>
    </source>
</evidence>
<feature type="domain" description="Peptidoglycan binding-like" evidence="3">
    <location>
        <begin position="117"/>
        <end position="172"/>
    </location>
</feature>
<evidence type="ECO:0000256" key="2">
    <source>
        <dbReference type="SAM" id="MobiDB-lite"/>
    </source>
</evidence>
<feature type="compositionally biased region" description="Acidic residues" evidence="2">
    <location>
        <begin position="351"/>
        <end position="361"/>
    </location>
</feature>
<dbReference type="Proteomes" id="UP001596142">
    <property type="component" value="Unassembled WGS sequence"/>
</dbReference>
<proteinExistence type="predicted"/>
<keyword evidence="6" id="KW-1185">Reference proteome</keyword>
<dbReference type="Gene3D" id="2.40.40.10">
    <property type="entry name" value="RlpA-like domain"/>
    <property type="match status" value="1"/>
</dbReference>
<feature type="domain" description="Peptidoglycan binding-like" evidence="3">
    <location>
        <begin position="55"/>
        <end position="107"/>
    </location>
</feature>
<feature type="region of interest" description="Disordered" evidence="2">
    <location>
        <begin position="177"/>
        <end position="362"/>
    </location>
</feature>
<dbReference type="EMBL" id="JBHSOZ010000004">
    <property type="protein sequence ID" value="MFC5713189.1"/>
    <property type="molecule type" value="Genomic_DNA"/>
</dbReference>
<dbReference type="InterPro" id="IPR010611">
    <property type="entry name" value="3D_dom"/>
</dbReference>
<evidence type="ECO:0000259" key="4">
    <source>
        <dbReference type="Pfam" id="PF06725"/>
    </source>
</evidence>
<dbReference type="Gene3D" id="1.10.101.10">
    <property type="entry name" value="PGBD-like superfamily/PGBD"/>
    <property type="match status" value="2"/>
</dbReference>
<evidence type="ECO:0000313" key="5">
    <source>
        <dbReference type="EMBL" id="MFC5713189.1"/>
    </source>
</evidence>
<dbReference type="SUPFAM" id="SSF50685">
    <property type="entry name" value="Barwin-like endoglucanases"/>
    <property type="match status" value="1"/>
</dbReference>
<feature type="compositionally biased region" description="Low complexity" evidence="2">
    <location>
        <begin position="338"/>
        <end position="350"/>
    </location>
</feature>
<dbReference type="InterPro" id="IPR036908">
    <property type="entry name" value="RlpA-like_sf"/>
</dbReference>